<organism evidence="11 12">
    <name type="scientific">Stichopus japonicus</name>
    <name type="common">Sea cucumber</name>
    <dbReference type="NCBI Taxonomy" id="307972"/>
    <lineage>
        <taxon>Eukaryota</taxon>
        <taxon>Metazoa</taxon>
        <taxon>Echinodermata</taxon>
        <taxon>Eleutherozoa</taxon>
        <taxon>Echinozoa</taxon>
        <taxon>Holothuroidea</taxon>
        <taxon>Aspidochirotacea</taxon>
        <taxon>Aspidochirotida</taxon>
        <taxon>Stichopodidae</taxon>
        <taxon>Apostichopus</taxon>
    </lineage>
</organism>
<feature type="transmembrane region" description="Helical" evidence="9">
    <location>
        <begin position="233"/>
        <end position="255"/>
    </location>
</feature>
<comment type="subcellular location">
    <subcellularLocation>
        <location evidence="1">Cell membrane</location>
        <topology evidence="1">Multi-pass membrane protein</topology>
    </subcellularLocation>
</comment>
<dbReference type="PROSITE" id="PS50262">
    <property type="entry name" value="G_PROTEIN_RECEP_F1_2"/>
    <property type="match status" value="1"/>
</dbReference>
<evidence type="ECO:0000256" key="2">
    <source>
        <dbReference type="ARBA" id="ARBA00022475"/>
    </source>
</evidence>
<feature type="domain" description="G-protein coupled receptors family 1 profile" evidence="10">
    <location>
        <begin position="1"/>
        <end position="252"/>
    </location>
</feature>
<dbReference type="InterPro" id="IPR017452">
    <property type="entry name" value="GPCR_Rhodpsn_7TM"/>
</dbReference>
<evidence type="ECO:0000256" key="6">
    <source>
        <dbReference type="ARBA" id="ARBA00023136"/>
    </source>
</evidence>
<dbReference type="EMBL" id="MRZV01000737">
    <property type="protein sequence ID" value="PIK45053.1"/>
    <property type="molecule type" value="Genomic_DNA"/>
</dbReference>
<keyword evidence="4 9" id="KW-1133">Transmembrane helix</keyword>
<comment type="caution">
    <text evidence="11">The sequence shown here is derived from an EMBL/GenBank/DDBJ whole genome shotgun (WGS) entry which is preliminary data.</text>
</comment>
<sequence>MSVFVVIIISYDRVRLVTDPIKYHTSKTYRQSTQTTMLVWIGSACYACLYDVILLISFEVFLPPKQRLQNVDEYLVAILTDYGQVVIYFLTPFTILVVTNWTFVVRWRRKLKVLKTRANIGGRGNGTIGQRTPAVHYENAPVEATLSTISGYDATAFRSSSSISELRRNANLRVRFLERHEDQDNIIALNNRERKLYKIARNLLFLDVAFLVCWLPFNVMTCIRLFITLPKLVLQICYFLLFFNSAINPFIYSTISPTFRQAMNKSICLVKAALIKVKSNNSTS</sequence>
<dbReference type="OrthoDB" id="9930460at2759"/>
<keyword evidence="8" id="KW-0807">Transducer</keyword>
<feature type="transmembrane region" description="Helical" evidence="9">
    <location>
        <begin position="82"/>
        <end position="105"/>
    </location>
</feature>
<protein>
    <submittedName>
        <fullName evidence="11">Putative muscarinic acetylcholine receptor M2-like</fullName>
    </submittedName>
</protein>
<keyword evidence="5" id="KW-0297">G-protein coupled receptor</keyword>
<keyword evidence="3 9" id="KW-0812">Transmembrane</keyword>
<evidence type="ECO:0000313" key="11">
    <source>
        <dbReference type="EMBL" id="PIK45053.1"/>
    </source>
</evidence>
<reference evidence="11 12" key="1">
    <citation type="journal article" date="2017" name="PLoS Biol.">
        <title>The sea cucumber genome provides insights into morphological evolution and visceral regeneration.</title>
        <authorList>
            <person name="Zhang X."/>
            <person name="Sun L."/>
            <person name="Yuan J."/>
            <person name="Sun Y."/>
            <person name="Gao Y."/>
            <person name="Zhang L."/>
            <person name="Li S."/>
            <person name="Dai H."/>
            <person name="Hamel J.F."/>
            <person name="Liu C."/>
            <person name="Yu Y."/>
            <person name="Liu S."/>
            <person name="Lin W."/>
            <person name="Guo K."/>
            <person name="Jin S."/>
            <person name="Xu P."/>
            <person name="Storey K.B."/>
            <person name="Huan P."/>
            <person name="Zhang T."/>
            <person name="Zhou Y."/>
            <person name="Zhang J."/>
            <person name="Lin C."/>
            <person name="Li X."/>
            <person name="Xing L."/>
            <person name="Huo D."/>
            <person name="Sun M."/>
            <person name="Wang L."/>
            <person name="Mercier A."/>
            <person name="Li F."/>
            <person name="Yang H."/>
            <person name="Xiang J."/>
        </authorList>
    </citation>
    <scope>NUCLEOTIDE SEQUENCE [LARGE SCALE GENOMIC DNA]</scope>
    <source>
        <strain evidence="11">Shaxun</strain>
        <tissue evidence="11">Muscle</tissue>
    </source>
</reference>
<dbReference type="InterPro" id="IPR000276">
    <property type="entry name" value="GPCR_Rhodpsn"/>
</dbReference>
<dbReference type="Pfam" id="PF00001">
    <property type="entry name" value="7tm_1"/>
    <property type="match status" value="1"/>
</dbReference>
<gene>
    <name evidence="11" type="ORF">BSL78_18079</name>
</gene>
<evidence type="ECO:0000256" key="8">
    <source>
        <dbReference type="ARBA" id="ARBA00023224"/>
    </source>
</evidence>
<evidence type="ECO:0000256" key="3">
    <source>
        <dbReference type="ARBA" id="ARBA00022692"/>
    </source>
</evidence>
<dbReference type="CDD" id="cd00637">
    <property type="entry name" value="7tm_classA_rhodopsin-like"/>
    <property type="match status" value="1"/>
</dbReference>
<dbReference type="AlphaFoldDB" id="A0A2G8KAQ3"/>
<name>A0A2G8KAQ3_STIJA</name>
<keyword evidence="2" id="KW-1003">Cell membrane</keyword>
<dbReference type="Gene3D" id="1.20.1070.10">
    <property type="entry name" value="Rhodopsin 7-helix transmembrane proteins"/>
    <property type="match status" value="1"/>
</dbReference>
<dbReference type="PANTHER" id="PTHR24248">
    <property type="entry name" value="ADRENERGIC RECEPTOR-RELATED G-PROTEIN COUPLED RECEPTOR"/>
    <property type="match status" value="1"/>
</dbReference>
<dbReference type="GO" id="GO:0004930">
    <property type="term" value="F:G protein-coupled receptor activity"/>
    <property type="evidence" value="ECO:0007669"/>
    <property type="project" value="UniProtKB-KW"/>
</dbReference>
<feature type="transmembrane region" description="Helical" evidence="9">
    <location>
        <begin position="203"/>
        <end position="227"/>
    </location>
</feature>
<proteinExistence type="predicted"/>
<evidence type="ECO:0000256" key="4">
    <source>
        <dbReference type="ARBA" id="ARBA00022989"/>
    </source>
</evidence>
<evidence type="ECO:0000256" key="1">
    <source>
        <dbReference type="ARBA" id="ARBA00004651"/>
    </source>
</evidence>
<keyword evidence="7 11" id="KW-0675">Receptor</keyword>
<evidence type="ECO:0000313" key="12">
    <source>
        <dbReference type="Proteomes" id="UP000230750"/>
    </source>
</evidence>
<dbReference type="STRING" id="307972.A0A2G8KAQ3"/>
<keyword evidence="6 9" id="KW-0472">Membrane</keyword>
<dbReference type="GO" id="GO:0005886">
    <property type="term" value="C:plasma membrane"/>
    <property type="evidence" value="ECO:0007669"/>
    <property type="project" value="UniProtKB-SubCell"/>
</dbReference>
<feature type="transmembrane region" description="Helical" evidence="9">
    <location>
        <begin position="37"/>
        <end position="62"/>
    </location>
</feature>
<evidence type="ECO:0000256" key="7">
    <source>
        <dbReference type="ARBA" id="ARBA00023170"/>
    </source>
</evidence>
<keyword evidence="12" id="KW-1185">Reference proteome</keyword>
<accession>A0A2G8KAQ3</accession>
<dbReference type="SUPFAM" id="SSF81321">
    <property type="entry name" value="Family A G protein-coupled receptor-like"/>
    <property type="match status" value="1"/>
</dbReference>
<dbReference type="Proteomes" id="UP000230750">
    <property type="component" value="Unassembled WGS sequence"/>
</dbReference>
<evidence type="ECO:0000256" key="9">
    <source>
        <dbReference type="SAM" id="Phobius"/>
    </source>
</evidence>
<dbReference type="PRINTS" id="PR00237">
    <property type="entry name" value="GPCRRHODOPSN"/>
</dbReference>
<evidence type="ECO:0000256" key="5">
    <source>
        <dbReference type="ARBA" id="ARBA00023040"/>
    </source>
</evidence>
<evidence type="ECO:0000259" key="10">
    <source>
        <dbReference type="PROSITE" id="PS50262"/>
    </source>
</evidence>